<dbReference type="PANTHER" id="PTHR43435">
    <property type="entry name" value="RIBULOKINASE"/>
    <property type="match status" value="1"/>
</dbReference>
<feature type="domain" description="Carbohydrate kinase FGGY C-terminal" evidence="3">
    <location>
        <begin position="134"/>
        <end position="294"/>
    </location>
</feature>
<dbReference type="PANTHER" id="PTHR43435:SF4">
    <property type="entry name" value="FGGY CARBOHYDRATE KINASE DOMAIN-CONTAINING PROTEIN"/>
    <property type="match status" value="1"/>
</dbReference>
<dbReference type="SUPFAM" id="SSF53067">
    <property type="entry name" value="Actin-like ATPase domain"/>
    <property type="match status" value="1"/>
</dbReference>
<comment type="caution">
    <text evidence="4">The sequence shown here is derived from an EMBL/GenBank/DDBJ whole genome shotgun (WGS) entry which is preliminary data.</text>
</comment>
<gene>
    <name evidence="4" type="ORF">SASPL_112088</name>
</gene>
<organism evidence="4">
    <name type="scientific">Salvia splendens</name>
    <name type="common">Scarlet sage</name>
    <dbReference type="NCBI Taxonomy" id="180675"/>
    <lineage>
        <taxon>Eukaryota</taxon>
        <taxon>Viridiplantae</taxon>
        <taxon>Streptophyta</taxon>
        <taxon>Embryophyta</taxon>
        <taxon>Tracheophyta</taxon>
        <taxon>Spermatophyta</taxon>
        <taxon>Magnoliopsida</taxon>
        <taxon>eudicotyledons</taxon>
        <taxon>Gunneridae</taxon>
        <taxon>Pentapetalae</taxon>
        <taxon>asterids</taxon>
        <taxon>lamiids</taxon>
        <taxon>Lamiales</taxon>
        <taxon>Lamiaceae</taxon>
        <taxon>Nepetoideae</taxon>
        <taxon>Mentheae</taxon>
        <taxon>Salviinae</taxon>
        <taxon>Salvia</taxon>
        <taxon>Salvia subgen. Calosphace</taxon>
        <taxon>core Calosphace</taxon>
    </lineage>
</organism>
<dbReference type="InterPro" id="IPR018485">
    <property type="entry name" value="FGGY_C"/>
</dbReference>
<dbReference type="Proteomes" id="UP000298416">
    <property type="component" value="Unassembled WGS sequence"/>
</dbReference>
<dbReference type="Gene3D" id="1.20.58.2240">
    <property type="match status" value="1"/>
</dbReference>
<evidence type="ECO:0000256" key="2">
    <source>
        <dbReference type="ARBA" id="ARBA00022777"/>
    </source>
</evidence>
<proteinExistence type="predicted"/>
<evidence type="ECO:0000313" key="5">
    <source>
        <dbReference type="Proteomes" id="UP000298416"/>
    </source>
</evidence>
<reference evidence="4" key="2">
    <citation type="submission" date="2020-08" db="EMBL/GenBank/DDBJ databases">
        <title>Plant Genome Project.</title>
        <authorList>
            <person name="Zhang R.-G."/>
        </authorList>
    </citation>
    <scope>NUCLEOTIDE SEQUENCE</scope>
    <source>
        <strain evidence="4">Huo1</strain>
        <tissue evidence="4">Leaf</tissue>
    </source>
</reference>
<dbReference type="EMBL" id="PNBA02000004">
    <property type="protein sequence ID" value="KAG6427841.1"/>
    <property type="molecule type" value="Genomic_DNA"/>
</dbReference>
<keyword evidence="5" id="KW-1185">Reference proteome</keyword>
<dbReference type="GO" id="GO:0019321">
    <property type="term" value="P:pentose metabolic process"/>
    <property type="evidence" value="ECO:0007669"/>
    <property type="project" value="TreeGrafter"/>
</dbReference>
<sequence>MQQINETVSRDMEALGWDDDFWEEIGLGDLVDSHHSKVGCSVAFPGHALGCGLTPNAAKARKLTKSSLDYNAHAGGVGVMESVPPEITEHEPAEDGEEAICHRMVLVWLYLRPSYSVQIYLSTILLSVTLTTSTVPLLLGQFEFHVESMPSGFPVRGQSASGALFEHILEGHPAYQGLANRAAMPLTCVSVYELLNEILEKMVMNEILESMKQEMSSPFLAALTKDIHVLPDFHGNRSPIADPLSKGVIFGLTIDTSERQLALLYLATIQGVAYGTRHIVEHCNEKGHKVRKLVQCALITFAISHLELIINCCRKQTKRGLSHNSSSGKRSCAAILGAVASKMYSTVREAMQALNAPGRVVYSSHDPKVRKYHDTKCRIFRDLYQQQLSQRAMIKEALSDV</sequence>
<dbReference type="InterPro" id="IPR043129">
    <property type="entry name" value="ATPase_NBD"/>
</dbReference>
<dbReference type="GO" id="GO:0005737">
    <property type="term" value="C:cytoplasm"/>
    <property type="evidence" value="ECO:0007669"/>
    <property type="project" value="TreeGrafter"/>
</dbReference>
<reference evidence="4" key="1">
    <citation type="submission" date="2018-01" db="EMBL/GenBank/DDBJ databases">
        <authorList>
            <person name="Mao J.F."/>
        </authorList>
    </citation>
    <scope>NUCLEOTIDE SEQUENCE</scope>
    <source>
        <strain evidence="4">Huo1</strain>
        <tissue evidence="4">Leaf</tissue>
    </source>
</reference>
<dbReference type="AlphaFoldDB" id="A0A8X9A4Y4"/>
<accession>A0A8X9A4Y4</accession>
<name>A0A8X9A4Y4_SALSN</name>
<protein>
    <recommendedName>
        <fullName evidence="3">Carbohydrate kinase FGGY C-terminal domain-containing protein</fullName>
    </recommendedName>
</protein>
<dbReference type="Pfam" id="PF02782">
    <property type="entry name" value="FGGY_C"/>
    <property type="match status" value="1"/>
</dbReference>
<keyword evidence="2" id="KW-0418">Kinase</keyword>
<evidence type="ECO:0000259" key="3">
    <source>
        <dbReference type="Pfam" id="PF02782"/>
    </source>
</evidence>
<evidence type="ECO:0000256" key="1">
    <source>
        <dbReference type="ARBA" id="ARBA00022679"/>
    </source>
</evidence>
<dbReference type="GO" id="GO:0019150">
    <property type="term" value="F:D-ribulokinase activity"/>
    <property type="evidence" value="ECO:0007669"/>
    <property type="project" value="TreeGrafter"/>
</dbReference>
<keyword evidence="1" id="KW-0808">Transferase</keyword>
<evidence type="ECO:0000313" key="4">
    <source>
        <dbReference type="EMBL" id="KAG6427841.1"/>
    </source>
</evidence>